<evidence type="ECO:0008006" key="3">
    <source>
        <dbReference type="Google" id="ProtNLM"/>
    </source>
</evidence>
<organism evidence="1 2">
    <name type="scientific">Astyanax mexicanus</name>
    <name type="common">Blind cave fish</name>
    <name type="synonym">Astyanax fasciatus mexicanus</name>
    <dbReference type="NCBI Taxonomy" id="7994"/>
    <lineage>
        <taxon>Eukaryota</taxon>
        <taxon>Metazoa</taxon>
        <taxon>Chordata</taxon>
        <taxon>Craniata</taxon>
        <taxon>Vertebrata</taxon>
        <taxon>Euteleostomi</taxon>
        <taxon>Actinopterygii</taxon>
        <taxon>Neopterygii</taxon>
        <taxon>Teleostei</taxon>
        <taxon>Ostariophysi</taxon>
        <taxon>Characiformes</taxon>
        <taxon>Characoidei</taxon>
        <taxon>Acestrorhamphidae</taxon>
        <taxon>Acestrorhamphinae</taxon>
        <taxon>Astyanax</taxon>
    </lineage>
</organism>
<proteinExistence type="predicted"/>
<dbReference type="AlphaFoldDB" id="A0A8B9HW07"/>
<sequence length="407" mass="46476">TIHFFLSNLGVKLNKSNSFSGYRMLQIGRFFFQTDSFRTNWRRRCKTPASRNFKKTKKARKYDEKYLEYGFKQTSEREDAQPQCVVCGKVLAKESLKLSKLLHHLQAKHSTLQSKPSFFKRKLQKLRGQKLVLQKATTVNQRALFVISHWIAKTVKLHTLEKCCRPASINTNDTVANRIATCEQIFVLLDTYVHDINWNKCVGICPDGARAMNGKHSGLVTKVQAVAPLALWTHCMIHRQALAAKRMPADLKLVMDEAVCAVNSIKTSATSGRLFKILCQEMGSEHHQLLYHSEVRWLSRGNVLSRLYELRDEVRAFLLEKGSPLAAKFSKEKWLLNAVSARGEWKCNPFSAKNTGLSLEAEESLIDLATDTALKQRFSERSLPDFWISLLTDFPEEFNGVEKNPPL</sequence>
<reference evidence="1" key="1">
    <citation type="submission" date="2025-08" db="UniProtKB">
        <authorList>
            <consortium name="Ensembl"/>
        </authorList>
    </citation>
    <scope>IDENTIFICATION</scope>
</reference>
<dbReference type="Proteomes" id="UP000694621">
    <property type="component" value="Unplaced"/>
</dbReference>
<dbReference type="PANTHER" id="PTHR45913">
    <property type="entry name" value="EPM2A-INTERACTING PROTEIN 1"/>
    <property type="match status" value="1"/>
</dbReference>
<protein>
    <recommendedName>
        <fullName evidence="3">BED-type domain-containing protein</fullName>
    </recommendedName>
</protein>
<evidence type="ECO:0000313" key="2">
    <source>
        <dbReference type="Proteomes" id="UP000694621"/>
    </source>
</evidence>
<name>A0A8B9HW07_ASTMX</name>
<dbReference type="PANTHER" id="PTHR45913:SF19">
    <property type="entry name" value="LOW QUALITY PROTEIN: ZINC FINGER BED DOMAIN-CONTAINING PROTEIN 5-LIKE"/>
    <property type="match status" value="1"/>
</dbReference>
<accession>A0A8B9HW07</accession>
<evidence type="ECO:0000313" key="1">
    <source>
        <dbReference type="Ensembl" id="ENSAMXP00005018285.1"/>
    </source>
</evidence>
<dbReference type="Ensembl" id="ENSAMXT00005020204.1">
    <property type="protein sequence ID" value="ENSAMXP00005018285.1"/>
    <property type="gene ID" value="ENSAMXG00005009472.1"/>
</dbReference>